<name>A0A6A0A316_HAELA</name>
<dbReference type="AlphaFoldDB" id="A0A6A0A316"/>
<accession>A0A6A0A316</accession>
<evidence type="ECO:0000313" key="2">
    <source>
        <dbReference type="Proteomes" id="UP000485058"/>
    </source>
</evidence>
<protein>
    <submittedName>
        <fullName evidence="1">Uncharacterized protein</fullName>
    </submittedName>
</protein>
<comment type="caution">
    <text evidence="1">The sequence shown here is derived from an EMBL/GenBank/DDBJ whole genome shotgun (WGS) entry which is preliminary data.</text>
</comment>
<feature type="non-terminal residue" evidence="1">
    <location>
        <position position="1"/>
    </location>
</feature>
<organism evidence="1 2">
    <name type="scientific">Haematococcus lacustris</name>
    <name type="common">Green alga</name>
    <name type="synonym">Haematococcus pluvialis</name>
    <dbReference type="NCBI Taxonomy" id="44745"/>
    <lineage>
        <taxon>Eukaryota</taxon>
        <taxon>Viridiplantae</taxon>
        <taxon>Chlorophyta</taxon>
        <taxon>core chlorophytes</taxon>
        <taxon>Chlorophyceae</taxon>
        <taxon>CS clade</taxon>
        <taxon>Chlamydomonadales</taxon>
        <taxon>Haematococcaceae</taxon>
        <taxon>Haematococcus</taxon>
    </lineage>
</organism>
<dbReference type="Proteomes" id="UP000485058">
    <property type="component" value="Unassembled WGS sequence"/>
</dbReference>
<gene>
    <name evidence="1" type="ORF">HaLaN_21724</name>
</gene>
<evidence type="ECO:0000313" key="1">
    <source>
        <dbReference type="EMBL" id="GFH24012.1"/>
    </source>
</evidence>
<dbReference type="EMBL" id="BLLF01002418">
    <property type="protein sequence ID" value="GFH24012.1"/>
    <property type="molecule type" value="Genomic_DNA"/>
</dbReference>
<sequence>VTHFIKLKLKQAVQVTQAPALQQLLYGGQAPAPGQGLSETHILLLRMVRMRMANA</sequence>
<feature type="non-terminal residue" evidence="1">
    <location>
        <position position="55"/>
    </location>
</feature>
<keyword evidence="2" id="KW-1185">Reference proteome</keyword>
<proteinExistence type="predicted"/>
<reference evidence="1 2" key="1">
    <citation type="submission" date="2020-02" db="EMBL/GenBank/DDBJ databases">
        <title>Draft genome sequence of Haematococcus lacustris strain NIES-144.</title>
        <authorList>
            <person name="Morimoto D."/>
            <person name="Nakagawa S."/>
            <person name="Yoshida T."/>
            <person name="Sawayama S."/>
        </authorList>
    </citation>
    <scope>NUCLEOTIDE SEQUENCE [LARGE SCALE GENOMIC DNA]</scope>
    <source>
        <strain evidence="1 2">NIES-144</strain>
    </source>
</reference>